<name>A0A7W4I3I6_GLUDI</name>
<accession>A0A7W4I3I6</accession>
<protein>
    <submittedName>
        <fullName evidence="1">Uncharacterized protein</fullName>
    </submittedName>
</protein>
<evidence type="ECO:0000313" key="2">
    <source>
        <dbReference type="Proteomes" id="UP000550787"/>
    </source>
</evidence>
<comment type="caution">
    <text evidence="1">The sequence shown here is derived from an EMBL/GenBank/DDBJ whole genome shotgun (WGS) entry which is preliminary data.</text>
</comment>
<reference evidence="1 2" key="1">
    <citation type="submission" date="2020-04" db="EMBL/GenBank/DDBJ databases">
        <title>Description of novel Gluconacetobacter.</title>
        <authorList>
            <person name="Sombolestani A."/>
        </authorList>
    </citation>
    <scope>NUCLEOTIDE SEQUENCE [LARGE SCALE GENOMIC DNA]</scope>
    <source>
        <strain evidence="1 2">LMG 7603</strain>
    </source>
</reference>
<organism evidence="1 2">
    <name type="scientific">Gluconacetobacter diazotrophicus</name>
    <name type="common">Acetobacter diazotrophicus</name>
    <dbReference type="NCBI Taxonomy" id="33996"/>
    <lineage>
        <taxon>Bacteria</taxon>
        <taxon>Pseudomonadati</taxon>
        <taxon>Pseudomonadota</taxon>
        <taxon>Alphaproteobacteria</taxon>
        <taxon>Acetobacterales</taxon>
        <taxon>Acetobacteraceae</taxon>
        <taxon>Gluconacetobacter</taxon>
    </lineage>
</organism>
<dbReference type="AlphaFoldDB" id="A0A7W4I3I6"/>
<sequence>MNTQIIEAAPLATPPAAPDASIAAAPPRKIIHRRMTRINNIAKTKEGAALFDKKNWTLWAFDRGDFDFSFSFENEAAGIEFEAWLRSDERGNNAWRDYARDENGQPRIDYSMTTALADFDLDDVLLVLAEIRATVLFPLADHARLSWA</sequence>
<dbReference type="Proteomes" id="UP000550787">
    <property type="component" value="Unassembled WGS sequence"/>
</dbReference>
<proteinExistence type="predicted"/>
<dbReference type="RefSeq" id="WP_183115241.1">
    <property type="nucleotide sequence ID" value="NZ_JABEQG010000001.1"/>
</dbReference>
<dbReference type="EMBL" id="JABEQG010000001">
    <property type="protein sequence ID" value="MBB2154816.1"/>
    <property type="molecule type" value="Genomic_DNA"/>
</dbReference>
<evidence type="ECO:0000313" key="1">
    <source>
        <dbReference type="EMBL" id="MBB2154816.1"/>
    </source>
</evidence>
<gene>
    <name evidence="1" type="ORF">HLH33_00580</name>
</gene>